<feature type="compositionally biased region" description="Low complexity" evidence="1">
    <location>
        <begin position="118"/>
        <end position="148"/>
    </location>
</feature>
<dbReference type="EMBL" id="SNRW01010244">
    <property type="protein sequence ID" value="KAA6376839.1"/>
    <property type="molecule type" value="Genomic_DNA"/>
</dbReference>
<dbReference type="Proteomes" id="UP000324800">
    <property type="component" value="Unassembled WGS sequence"/>
</dbReference>
<name>A0A5J4V270_9EUKA</name>
<feature type="compositionally biased region" description="Low complexity" evidence="1">
    <location>
        <begin position="100"/>
        <end position="110"/>
    </location>
</feature>
<proteinExistence type="predicted"/>
<comment type="caution">
    <text evidence="2">The sequence shown here is derived from an EMBL/GenBank/DDBJ whole genome shotgun (WGS) entry which is preliminary data.</text>
</comment>
<evidence type="ECO:0000313" key="2">
    <source>
        <dbReference type="EMBL" id="KAA6376839.1"/>
    </source>
</evidence>
<sequence length="182" mass="20630">EDLKGCFGQNCMPNQVDIELVGQERGERRVKEGIGLEKQKEGEGVVCGQVQQRSQVDVFSLNYVQINREARISERIVTQSDRREDAAEPDAIVTPLGPLNALNDNNCNDNQRNDNDDNNNINNLKNQHNNNELDNNKNNNKHCNCNEDAVNKQSNNNDDTDNKQHKGNDDTNNNNDDKIEQE</sequence>
<feature type="non-terminal residue" evidence="2">
    <location>
        <position position="1"/>
    </location>
</feature>
<evidence type="ECO:0000256" key="1">
    <source>
        <dbReference type="SAM" id="MobiDB-lite"/>
    </source>
</evidence>
<organism evidence="2 3">
    <name type="scientific">Streblomastix strix</name>
    <dbReference type="NCBI Taxonomy" id="222440"/>
    <lineage>
        <taxon>Eukaryota</taxon>
        <taxon>Metamonada</taxon>
        <taxon>Preaxostyla</taxon>
        <taxon>Oxymonadida</taxon>
        <taxon>Streblomastigidae</taxon>
        <taxon>Streblomastix</taxon>
    </lineage>
</organism>
<feature type="compositionally biased region" description="Basic and acidic residues" evidence="1">
    <location>
        <begin position="160"/>
        <end position="182"/>
    </location>
</feature>
<gene>
    <name evidence="2" type="ORF">EZS28_027634</name>
</gene>
<dbReference type="AlphaFoldDB" id="A0A5J4V270"/>
<reference evidence="2 3" key="1">
    <citation type="submission" date="2019-03" db="EMBL/GenBank/DDBJ databases">
        <title>Single cell metagenomics reveals metabolic interactions within the superorganism composed of flagellate Streblomastix strix and complex community of Bacteroidetes bacteria on its surface.</title>
        <authorList>
            <person name="Treitli S.C."/>
            <person name="Kolisko M."/>
            <person name="Husnik F."/>
            <person name="Keeling P."/>
            <person name="Hampl V."/>
        </authorList>
    </citation>
    <scope>NUCLEOTIDE SEQUENCE [LARGE SCALE GENOMIC DNA]</scope>
    <source>
        <strain evidence="2">ST1C</strain>
    </source>
</reference>
<accession>A0A5J4V270</accession>
<feature type="region of interest" description="Disordered" evidence="1">
    <location>
        <begin position="78"/>
        <end position="182"/>
    </location>
</feature>
<evidence type="ECO:0000313" key="3">
    <source>
        <dbReference type="Proteomes" id="UP000324800"/>
    </source>
</evidence>
<protein>
    <submittedName>
        <fullName evidence="2">Uncharacterized protein</fullName>
    </submittedName>
</protein>